<evidence type="ECO:0000313" key="2">
    <source>
        <dbReference type="Proteomes" id="UP001162483"/>
    </source>
</evidence>
<sequence length="60" mass="6645">MSCQSAPDRGWGEVQSLTVVTRTGTGPMGTLVQETTVSGFFFLAFERFPLTSCLWDKKLQ</sequence>
<keyword evidence="2" id="KW-1185">Reference proteome</keyword>
<feature type="non-terminal residue" evidence="1">
    <location>
        <position position="60"/>
    </location>
</feature>
<protein>
    <submittedName>
        <fullName evidence="1">Uncharacterized protein</fullName>
    </submittedName>
</protein>
<organism evidence="1 2">
    <name type="scientific">Staurois parvus</name>
    <dbReference type="NCBI Taxonomy" id="386267"/>
    <lineage>
        <taxon>Eukaryota</taxon>
        <taxon>Metazoa</taxon>
        <taxon>Chordata</taxon>
        <taxon>Craniata</taxon>
        <taxon>Vertebrata</taxon>
        <taxon>Euteleostomi</taxon>
        <taxon>Amphibia</taxon>
        <taxon>Batrachia</taxon>
        <taxon>Anura</taxon>
        <taxon>Neobatrachia</taxon>
        <taxon>Ranoidea</taxon>
        <taxon>Ranidae</taxon>
        <taxon>Staurois</taxon>
    </lineage>
</organism>
<comment type="caution">
    <text evidence="1">The sequence shown here is derived from an EMBL/GenBank/DDBJ whole genome shotgun (WGS) entry which is preliminary data.</text>
</comment>
<proteinExistence type="predicted"/>
<dbReference type="EMBL" id="CATNWA010010919">
    <property type="protein sequence ID" value="CAI9560866.1"/>
    <property type="molecule type" value="Genomic_DNA"/>
</dbReference>
<gene>
    <name evidence="1" type="ORF">SPARVUS_LOCUS5345603</name>
</gene>
<dbReference type="Proteomes" id="UP001162483">
    <property type="component" value="Unassembled WGS sequence"/>
</dbReference>
<accession>A0ABN9CNY3</accession>
<evidence type="ECO:0000313" key="1">
    <source>
        <dbReference type="EMBL" id="CAI9560866.1"/>
    </source>
</evidence>
<reference evidence="1" key="1">
    <citation type="submission" date="2023-05" db="EMBL/GenBank/DDBJ databases">
        <authorList>
            <person name="Stuckert A."/>
        </authorList>
    </citation>
    <scope>NUCLEOTIDE SEQUENCE</scope>
</reference>
<name>A0ABN9CNY3_9NEOB</name>